<name>A0A6B2KSE2_9NEIS</name>
<protein>
    <submittedName>
        <fullName evidence="1">Integrase</fullName>
    </submittedName>
</protein>
<gene>
    <name evidence="1" type="ORF">GZH52_09350</name>
</gene>
<dbReference type="EMBL" id="JAAGAA010000007">
    <property type="protein sequence ID" value="NDV13003.1"/>
    <property type="molecule type" value="Genomic_DNA"/>
</dbReference>
<organism evidence="1 2">
    <name type="scientific">Crenobacter caeni</name>
    <dbReference type="NCBI Taxonomy" id="2705474"/>
    <lineage>
        <taxon>Bacteria</taxon>
        <taxon>Pseudomonadati</taxon>
        <taxon>Pseudomonadota</taxon>
        <taxon>Betaproteobacteria</taxon>
        <taxon>Neisseriales</taxon>
        <taxon>Neisseriaceae</taxon>
        <taxon>Crenobacter</taxon>
    </lineage>
</organism>
<keyword evidence="2" id="KW-1185">Reference proteome</keyword>
<evidence type="ECO:0000313" key="2">
    <source>
        <dbReference type="Proteomes" id="UP000482578"/>
    </source>
</evidence>
<sequence>MSNILLFKPKTENDARANLEEFIALCRNKLTVFGANLDWDSSSWPKVCNFTVIGAPSRGYSQDQLLDEQIIPFAKAYIRYQQGHNPTKLKGEIKAIRCIERSLLQVKGKADITLVDGNVMDVAVEVAREYQATAYQAGIALKKLVFFLNESRIIPRQIIWENPISKPSEITRTDAETKAKRAAKIPNEQWLDWMAEMFANNLPAPRDRFTTSIFALMMCAPSRISEIQDLPVNCLHYEVDNQGTKCVGLRFYAGKGFGADIKWSSEVFNATAIEAVRRLTELSEEGRKLARWYEENPERFYRHENCPNVGEMQPLTDAQACRALGLKENYSSNSLRKYFRDYTPYQTLKATGDSLTLAFLNTYCRSKLPEGWPWKNKERNIKYSEALCCFRWNELRSDMEPSPVLLGPPGKSMFTSDLSYTDTHKHSIWMRHGYKNPDGSEISMTSHQIRHYLNTIGQRGGLGELYIARWSGRANVHQNATYNHMTTDEYVELAKGVGIGTALAKIKKNMPVTFSDLDAMGEGIAHVTEFGFCIHDFSMLPCQKHRDCLNCVEQVCVKGDEGKLQRLRQQRDGIRLQLKKAYDATDSGEYDMASIDRWTTHQIKTLERVDQLIHILESPETENGAVIRMRHDQEFSPLKRVLAAKSKAPKLVAPANKNEAPNMDDLRTLLGV</sequence>
<reference evidence="1 2" key="1">
    <citation type="submission" date="2020-02" db="EMBL/GenBank/DDBJ databases">
        <authorList>
            <person name="Yang Z."/>
        </authorList>
    </citation>
    <scope>NUCLEOTIDE SEQUENCE [LARGE SCALE GENOMIC DNA]</scope>
    <source>
        <strain evidence="1 2">HX-7-9</strain>
    </source>
</reference>
<dbReference type="RefSeq" id="WP_163316213.1">
    <property type="nucleotide sequence ID" value="NZ_JAAGAA010000007.1"/>
</dbReference>
<proteinExistence type="predicted"/>
<accession>A0A6B2KSE2</accession>
<evidence type="ECO:0000313" key="1">
    <source>
        <dbReference type="EMBL" id="NDV13003.1"/>
    </source>
</evidence>
<dbReference type="AlphaFoldDB" id="A0A6B2KSE2"/>
<dbReference type="Proteomes" id="UP000482578">
    <property type="component" value="Unassembled WGS sequence"/>
</dbReference>
<comment type="caution">
    <text evidence="1">The sequence shown here is derived from an EMBL/GenBank/DDBJ whole genome shotgun (WGS) entry which is preliminary data.</text>
</comment>